<dbReference type="EC" id="2.7.7.6" evidence="14"/>
<evidence type="ECO:0000256" key="2">
    <source>
        <dbReference type="ARBA" id="ARBA00006460"/>
    </source>
</evidence>
<dbReference type="Pfam" id="PF04983">
    <property type="entry name" value="RNA_pol_Rpb1_3"/>
    <property type="match status" value="1"/>
</dbReference>
<dbReference type="InterPro" id="IPR000195">
    <property type="entry name" value="Rab-GAP-TBC_dom"/>
</dbReference>
<sequence>MSPTIQTPQVIKTPTIPTIPTSKSITETDDTIDENIDLAHLRKLSWSGVPLPVRATTWQILLGYQPANLNRRAETLRKKRAEYDDAINATFTHGEAGLDQVLRHQIHIDILRTNAGVPLYQSEETQQNEFYIAVFLQDHIDGNVQNYDITQLPKDVLRTVEADAFWCLSKLLDGIQDNYTYAQPGIQRQIIKMKELVARIDAPLASHLDAEHVDYIAFAWRWMNCLLMRELPLETIIRMWDTYLAEGSDGFSDFHVYVCAAFLVKWSEKLRKMDFQNIIMFLQQLPTDDWTEKDVELLLSEAFMWKKLTSVSFSFYDAEEIKKISVKQIVNPVILDNLGHPTKGGLYDSALGPYDRHHICATCQLDHFQCPGHWGHIELPVPCYNPLFFVHMFALLRATCLHCHKFRLGAAEAALYAAKLTLLQHGLILDAHNIDRVRAYFKENKATADDEIADIHEAEAEEEEGIQGYIARLDRYVKDALDRGAKDPTVAETYKHTVINDLRKDVMGSFLKRTLSKRKCENCGAYANPLRKDGFHKLFKMPLPKKQQIHNNAKGFTDDNAIMMRKPTKAEMPIGNGHGRDAVDGKRSVAEDTSDNDTEAEESDSDVEIKENGMDQKANADVDEEGEDDDATAKKKRLNGIVDQEADQSTAGQVYLTPNEVYKHLRLLFEAEPVLTSLMYGGRSPQAKRNKVAKADLFFIKTLPVSPTRFRPASVMGDKAFESPQNELLNNILKTCERIRDINLAHKAATDAERKRVFETLISNFIQLQHDVNSFIDSTKNPMVLKGGQMPPAGIRQALEKKEGLFRKHMMGKRVNYAARSVISPDPNIETSEIGIPPVFAKKLTYPEPVTHYNVKEMMKAVINGPEKWPGASFVQHEDGSMTSLASLSVESRIALANTLLTPQESSGSSSNSYSSRGQVINKKVYRHLRNGDLLLLNRQPTLHKPSIMAHRARVLPGEKTIRMHYANCNTYNADFDGDEMNVHFPQNEIARAEASLIANTDNQYLVPTSGNPLRGLIQDHVVCGVWMTARDTFFTRDEYQQLLYGSLRPEQDGTGGGRILMVPPAIRKPQPLWTGKQVISTVLKNLTVGCTPLNLTSKAKVGGKYWGPDGADEAVVHFMDGELLTGVLDKSQFGASAFGLVHSCYELYGPPVAGMLLSILGRLFTKYAQSRGFTCRMEDLRLTAEGDKWRKELIEQGKTAGPEATIEYLGLKEQTQKFKGNALEHDYKLRMEEVLRNDEKLAGLDNAMKMAMNKLTSSIISKCIPDGLLCKFPQNNMQMMTVSGAKGSPVNVSQISCLLGQQELEGRRVPIMVSGKSLPSFQPFDRSARAGGYIAGRFLTGIRAQEYYFHCMAGREGLIDTAVKTSRSGYLQRCLIKHLEGIRVHYDHSVRDADGSILQFHYGEDSLDVVKQKHLVEFDFSAQNFEALSQKYNPKAAVQALETEKGEEYMKKALRKEKKYDPALSKFSPSRHLGVVSEKFERALRKYVEENPQNLPFTKDVVPTKNSERFAGITKNKFRALMHLKYLYSLVDPGESVGLLAAQSVGEPSTQMTLNTFHFAGFGAKNVTLGIPRLREIVMTASANITTPTMILPLREDVSEEVASRFCKDASKLTLADVMDKVTVTERFLPKSADNDYRRAKVYEIRLDFFSQEEYGEEYNVSAAEIEYVLEHSFIKRLENEVMRDIRKVFRKTKATDDDDIAKPVKQVRQKGTPSEGKETNGDESDDGDGDATAERMASRGAEHATYDAPDEDDEAIMKSIDKALEKEERELEGEGEDEEMDQDEDQKNPDQQTREDRITSSHRFIKSYRFDNENGSWCELELQFPADTQKLLMVDIVERISSKVIVHQIPGVDKVMPYINPTENDKKKRLQTDGCNLSGMWEYADIIDLSQLDTNDIAAVLRTYGVEAARNAIIKEVSGVFGAYGIDVDRRHLSLIADYMTFEGGYKPFNRMGLQSNVSPFLQMSYETTCQFLTQATLHGDYDTLDSPSARIVVGRPVAGGTGSFDVLQPLVQAH</sequence>
<dbReference type="Gene3D" id="1.10.274.100">
    <property type="entry name" value="RNA polymerase Rpb1, domain 3"/>
    <property type="match status" value="1"/>
</dbReference>
<dbReference type="Gene3D" id="1.10.472.80">
    <property type="entry name" value="Ypt/Rab-GAP domain of gyp1p, domain 3"/>
    <property type="match status" value="1"/>
</dbReference>
<dbReference type="Gene3D" id="2.40.40.20">
    <property type="match status" value="1"/>
</dbReference>
<keyword evidence="5 14" id="KW-0808">Transferase</keyword>
<dbReference type="SUPFAM" id="SSF64484">
    <property type="entry name" value="beta and beta-prime subunits of DNA dependent RNA-polymerase"/>
    <property type="match status" value="1"/>
</dbReference>
<dbReference type="EMBL" id="MVBO01000078">
    <property type="protein sequence ID" value="OZJ03593.1"/>
    <property type="molecule type" value="Genomic_DNA"/>
</dbReference>
<dbReference type="SUPFAM" id="SSF47923">
    <property type="entry name" value="Ypt/Rab-GAP domain of gyp1p"/>
    <property type="match status" value="2"/>
</dbReference>
<feature type="region of interest" description="Disordered" evidence="15">
    <location>
        <begin position="566"/>
        <end position="640"/>
    </location>
</feature>
<dbReference type="InterPro" id="IPR006592">
    <property type="entry name" value="RNA_pol_N"/>
</dbReference>
<feature type="region of interest" description="Disordered" evidence="15">
    <location>
        <begin position="1769"/>
        <end position="1802"/>
    </location>
</feature>
<dbReference type="FunFam" id="1.10.150.390:FF:000005">
    <property type="entry name" value="DNA-directed RNA polymerase subunit"/>
    <property type="match status" value="1"/>
</dbReference>
<dbReference type="Pfam" id="PF00566">
    <property type="entry name" value="RabGAP-TBC"/>
    <property type="match status" value="1"/>
</dbReference>
<evidence type="ECO:0000256" key="5">
    <source>
        <dbReference type="ARBA" id="ARBA00022679"/>
    </source>
</evidence>
<dbReference type="FunFam" id="4.10.860.120:FF:000006">
    <property type="entry name" value="DNA-directed RNA polymerase subunit"/>
    <property type="match status" value="1"/>
</dbReference>
<dbReference type="GO" id="GO:0046872">
    <property type="term" value="F:metal ion binding"/>
    <property type="evidence" value="ECO:0007669"/>
    <property type="project" value="UniProtKB-KW"/>
</dbReference>
<dbReference type="InterPro" id="IPR042102">
    <property type="entry name" value="RNA_pol_Rpb1_3_sf"/>
</dbReference>
<dbReference type="PANTHER" id="PTHR19376:SF11">
    <property type="entry name" value="DNA-DIRECTED RNA POLYMERASE I SUBUNIT RPA1"/>
    <property type="match status" value="1"/>
</dbReference>
<dbReference type="PROSITE" id="PS50086">
    <property type="entry name" value="TBC_RABGAP"/>
    <property type="match status" value="1"/>
</dbReference>
<organism evidence="17 18">
    <name type="scientific">Bifiguratus adelaidae</name>
    <dbReference type="NCBI Taxonomy" id="1938954"/>
    <lineage>
        <taxon>Eukaryota</taxon>
        <taxon>Fungi</taxon>
        <taxon>Fungi incertae sedis</taxon>
        <taxon>Mucoromycota</taxon>
        <taxon>Mucoromycotina</taxon>
        <taxon>Endogonomycetes</taxon>
        <taxon>Endogonales</taxon>
        <taxon>Endogonales incertae sedis</taxon>
        <taxon>Bifiguratus</taxon>
    </lineage>
</organism>
<evidence type="ECO:0000256" key="11">
    <source>
        <dbReference type="ARBA" id="ARBA00023242"/>
    </source>
</evidence>
<dbReference type="Gene3D" id="3.30.1490.180">
    <property type="entry name" value="RNA polymerase ii"/>
    <property type="match status" value="1"/>
</dbReference>
<evidence type="ECO:0000256" key="9">
    <source>
        <dbReference type="ARBA" id="ARBA00022842"/>
    </source>
</evidence>
<dbReference type="InterPro" id="IPR047107">
    <property type="entry name" value="DNA-dir_RNA_pol1_lsu_C"/>
</dbReference>
<dbReference type="PANTHER" id="PTHR19376">
    <property type="entry name" value="DNA-DIRECTED RNA POLYMERASE"/>
    <property type="match status" value="1"/>
</dbReference>
<keyword evidence="10 14" id="KW-0804">Transcription</keyword>
<evidence type="ECO:0000256" key="4">
    <source>
        <dbReference type="ARBA" id="ARBA00022478"/>
    </source>
</evidence>
<evidence type="ECO:0000313" key="18">
    <source>
        <dbReference type="Proteomes" id="UP000242875"/>
    </source>
</evidence>
<dbReference type="InterPro" id="IPR007080">
    <property type="entry name" value="RNA_pol_Rpb1_1"/>
</dbReference>
<feature type="compositionally biased region" description="Acidic residues" evidence="15">
    <location>
        <begin position="592"/>
        <end position="606"/>
    </location>
</feature>
<evidence type="ECO:0000256" key="6">
    <source>
        <dbReference type="ARBA" id="ARBA00022695"/>
    </source>
</evidence>
<keyword evidence="9" id="KW-0460">Magnesium</keyword>
<comment type="subcellular location">
    <subcellularLocation>
        <location evidence="1">Nucleus</location>
    </subcellularLocation>
</comment>
<dbReference type="GO" id="GO:0006351">
    <property type="term" value="P:DNA-templated transcription"/>
    <property type="evidence" value="ECO:0007669"/>
    <property type="project" value="InterPro"/>
</dbReference>
<dbReference type="SMART" id="SM00663">
    <property type="entry name" value="RPOLA_N"/>
    <property type="match status" value="1"/>
</dbReference>
<dbReference type="GO" id="GO:0005736">
    <property type="term" value="C:RNA polymerase I complex"/>
    <property type="evidence" value="ECO:0007669"/>
    <property type="project" value="TreeGrafter"/>
</dbReference>
<dbReference type="CDD" id="cd01435">
    <property type="entry name" value="RNAP_I_RPA1_N"/>
    <property type="match status" value="1"/>
</dbReference>
<dbReference type="Pfam" id="PF05000">
    <property type="entry name" value="RNA_pol_Rpb1_4"/>
    <property type="match status" value="1"/>
</dbReference>
<evidence type="ECO:0000256" key="13">
    <source>
        <dbReference type="ARBA" id="ARBA00053996"/>
    </source>
</evidence>
<dbReference type="InterPro" id="IPR007081">
    <property type="entry name" value="RNA_pol_Rpb1_5"/>
</dbReference>
<evidence type="ECO:0000256" key="12">
    <source>
        <dbReference type="ARBA" id="ARBA00048552"/>
    </source>
</evidence>
<dbReference type="InterPro" id="IPR045867">
    <property type="entry name" value="DNA-dir_RpoC_beta_prime"/>
</dbReference>
<dbReference type="FunFam" id="1.10.274.100:FF:000006">
    <property type="entry name" value="DNA-directed RNA polymerase subunit"/>
    <property type="match status" value="1"/>
</dbReference>
<evidence type="ECO:0000256" key="7">
    <source>
        <dbReference type="ARBA" id="ARBA00022723"/>
    </source>
</evidence>
<comment type="subunit">
    <text evidence="3">Component of the RNA polymerase I (Pol I) complex consisting of at least 13 subunits.</text>
</comment>
<evidence type="ECO:0000256" key="10">
    <source>
        <dbReference type="ARBA" id="ARBA00023163"/>
    </source>
</evidence>
<dbReference type="InterPro" id="IPR044893">
    <property type="entry name" value="RNA_pol_Rpb1_clamp_domain"/>
</dbReference>
<feature type="compositionally biased region" description="Basic and acidic residues" evidence="15">
    <location>
        <begin position="1734"/>
        <end position="1747"/>
    </location>
</feature>
<dbReference type="Pfam" id="PF04997">
    <property type="entry name" value="RNA_pol_Rpb1_1"/>
    <property type="match status" value="1"/>
</dbReference>
<evidence type="ECO:0000256" key="8">
    <source>
        <dbReference type="ARBA" id="ARBA00022833"/>
    </source>
</evidence>
<keyword evidence="18" id="KW-1185">Reference proteome</keyword>
<dbReference type="FunFam" id="1.10.472.80:FF:000001">
    <property type="entry name" value="TBC1 domain family member 22B"/>
    <property type="match status" value="1"/>
</dbReference>
<dbReference type="Pfam" id="PF04998">
    <property type="entry name" value="RNA_pol_Rpb1_5"/>
    <property type="match status" value="1"/>
</dbReference>
<dbReference type="SMART" id="SM00164">
    <property type="entry name" value="TBC"/>
    <property type="match status" value="1"/>
</dbReference>
<dbReference type="Gene3D" id="4.10.860.120">
    <property type="entry name" value="RNA polymerase II, clamp domain"/>
    <property type="match status" value="1"/>
</dbReference>
<feature type="compositionally biased region" description="Basic and acidic residues" evidence="15">
    <location>
        <begin position="1787"/>
        <end position="1801"/>
    </location>
</feature>
<dbReference type="FunFam" id="3.30.1490.180:FF:000003">
    <property type="entry name" value="DNA-directed RNA polymerase subunit"/>
    <property type="match status" value="1"/>
</dbReference>
<name>A0A261XZ05_9FUNG</name>
<feature type="compositionally biased region" description="Acidic residues" evidence="15">
    <location>
        <begin position="1723"/>
        <end position="1733"/>
    </location>
</feature>
<feature type="domain" description="Rab-GAP TBC" evidence="16">
    <location>
        <begin position="48"/>
        <end position="247"/>
    </location>
</feature>
<dbReference type="FunFam" id="2.40.40.20:FF:000019">
    <property type="entry name" value="DNA-directed RNA polymerase II subunit RPB1"/>
    <property type="match status" value="1"/>
</dbReference>
<feature type="compositionally biased region" description="Acidic residues" evidence="15">
    <location>
        <begin position="1772"/>
        <end position="1786"/>
    </location>
</feature>
<dbReference type="InterPro" id="IPR038120">
    <property type="entry name" value="Rpb1_funnel_sf"/>
</dbReference>
<dbReference type="Proteomes" id="UP000242875">
    <property type="component" value="Unassembled WGS sequence"/>
</dbReference>
<feature type="compositionally biased region" description="Acidic residues" evidence="15">
    <location>
        <begin position="621"/>
        <end position="630"/>
    </location>
</feature>
<dbReference type="InterPro" id="IPR015699">
    <property type="entry name" value="DNA-dir_RNA_pol1_lsu_N"/>
</dbReference>
<evidence type="ECO:0000256" key="15">
    <source>
        <dbReference type="SAM" id="MobiDB-lite"/>
    </source>
</evidence>
<dbReference type="GO" id="GO:0003899">
    <property type="term" value="F:DNA-directed RNA polymerase activity"/>
    <property type="evidence" value="ECO:0007669"/>
    <property type="project" value="UniProtKB-EC"/>
</dbReference>
<keyword evidence="8" id="KW-0862">Zinc</keyword>
<comment type="similarity">
    <text evidence="2 14">Belongs to the RNA polymerase beta' chain family.</text>
</comment>
<keyword evidence="4 14" id="KW-0240">DNA-directed RNA polymerase</keyword>
<evidence type="ECO:0000259" key="16">
    <source>
        <dbReference type="PROSITE" id="PS50086"/>
    </source>
</evidence>
<feature type="region of interest" description="Disordered" evidence="15">
    <location>
        <begin position="1699"/>
        <end position="1756"/>
    </location>
</feature>
<comment type="function">
    <text evidence="13">DNA-dependent RNA polymerase catalyzes the transcription of DNA into RNA using the four ribonucleoside triphosphates as substrates. Largest and catalytic core component of RNA polymerase I which synthesizes ribosomal RNA precursors. Forms the polymerase active center together with the second largest subunit. A single stranded DNA template strand of the promoter is positioned within the central active site cleft of Pol I. A bridging helix emanates from RPA1 and crosses the cleft near the catalytic site and is thought to promote translocation of Pol I by acting as a ratchet that moves the RNA-DNA hybrid through the active site by switching from straight to bent conformations at each step of nucleotide addition.</text>
</comment>
<feature type="compositionally biased region" description="Basic and acidic residues" evidence="15">
    <location>
        <begin position="578"/>
        <end position="590"/>
    </location>
</feature>
<dbReference type="Gene3D" id="1.10.150.390">
    <property type="match status" value="1"/>
</dbReference>
<gene>
    <name evidence="17" type="ORF">BZG36_03033</name>
</gene>
<dbReference type="Gene3D" id="3.30.70.2850">
    <property type="match status" value="1"/>
</dbReference>
<dbReference type="Gene3D" id="1.10.357.120">
    <property type="match status" value="1"/>
</dbReference>
<comment type="caution">
    <text evidence="17">The sequence shown here is derived from an EMBL/GenBank/DDBJ whole genome shotgun (WGS) entry which is preliminary data.</text>
</comment>
<evidence type="ECO:0000256" key="1">
    <source>
        <dbReference type="ARBA" id="ARBA00004123"/>
    </source>
</evidence>
<dbReference type="InterPro" id="IPR007066">
    <property type="entry name" value="RNA_pol_Rpb1_3"/>
</dbReference>
<dbReference type="CDD" id="cd02735">
    <property type="entry name" value="RNAP_I_Rpa1_C"/>
    <property type="match status" value="1"/>
</dbReference>
<dbReference type="GO" id="GO:0003677">
    <property type="term" value="F:DNA binding"/>
    <property type="evidence" value="ECO:0007669"/>
    <property type="project" value="InterPro"/>
</dbReference>
<accession>A0A261XZ05</accession>
<keyword evidence="11" id="KW-0539">Nucleus</keyword>
<evidence type="ECO:0000256" key="14">
    <source>
        <dbReference type="RuleBase" id="RU004279"/>
    </source>
</evidence>
<dbReference type="Pfam" id="PF00623">
    <property type="entry name" value="RNA_pol_Rpb1_2"/>
    <property type="match status" value="1"/>
</dbReference>
<reference evidence="17 18" key="1">
    <citation type="journal article" date="2017" name="Mycologia">
        <title>Bifiguratus adelaidae, gen. et sp. nov., a new member of Mucoromycotina in endophytic and soil-dwelling habitats.</title>
        <authorList>
            <person name="Torres-Cruz T.J."/>
            <person name="Billingsley Tobias T.L."/>
            <person name="Almatruk M."/>
            <person name="Hesse C."/>
            <person name="Kuske C.R."/>
            <person name="Desiro A."/>
            <person name="Benucci G.M."/>
            <person name="Bonito G."/>
            <person name="Stajich J.E."/>
            <person name="Dunlap C."/>
            <person name="Arnold A.E."/>
            <person name="Porras-Alfaro A."/>
        </authorList>
    </citation>
    <scope>NUCLEOTIDE SEQUENCE [LARGE SCALE GENOMIC DNA]</scope>
    <source>
        <strain evidence="17 18">AZ0501</strain>
    </source>
</reference>
<feature type="compositionally biased region" description="Basic and acidic residues" evidence="15">
    <location>
        <begin position="607"/>
        <end position="620"/>
    </location>
</feature>
<evidence type="ECO:0000313" key="17">
    <source>
        <dbReference type="EMBL" id="OZJ03593.1"/>
    </source>
</evidence>
<dbReference type="OrthoDB" id="270392at2759"/>
<dbReference type="InterPro" id="IPR035969">
    <property type="entry name" value="Rab-GAP_TBC_sf"/>
</dbReference>
<evidence type="ECO:0000256" key="3">
    <source>
        <dbReference type="ARBA" id="ARBA00011251"/>
    </source>
</evidence>
<keyword evidence="6 14" id="KW-0548">Nucleotidyltransferase</keyword>
<keyword evidence="7" id="KW-0479">Metal-binding</keyword>
<comment type="catalytic activity">
    <reaction evidence="12 14">
        <text>RNA(n) + a ribonucleoside 5'-triphosphate = RNA(n+1) + diphosphate</text>
        <dbReference type="Rhea" id="RHEA:21248"/>
        <dbReference type="Rhea" id="RHEA-COMP:14527"/>
        <dbReference type="Rhea" id="RHEA-COMP:17342"/>
        <dbReference type="ChEBI" id="CHEBI:33019"/>
        <dbReference type="ChEBI" id="CHEBI:61557"/>
        <dbReference type="ChEBI" id="CHEBI:140395"/>
        <dbReference type="EC" id="2.7.7.6"/>
    </reaction>
</comment>
<proteinExistence type="inferred from homology"/>
<dbReference type="Gene3D" id="1.10.132.30">
    <property type="match status" value="1"/>
</dbReference>
<dbReference type="InterPro" id="IPR000722">
    <property type="entry name" value="RNA_pol_asu"/>
</dbReference>
<protein>
    <recommendedName>
        <fullName evidence="14">DNA-directed RNA polymerase subunit</fullName>
        <ecNumber evidence="14">2.7.7.6</ecNumber>
    </recommendedName>
</protein>
<dbReference type="InterPro" id="IPR007083">
    <property type="entry name" value="RNA_pol_Rpb1_4"/>
</dbReference>